<evidence type="ECO:0000256" key="1">
    <source>
        <dbReference type="ARBA" id="ARBA00004651"/>
    </source>
</evidence>
<proteinExistence type="predicted"/>
<dbReference type="Proteomes" id="UP001305702">
    <property type="component" value="Chromosome"/>
</dbReference>
<gene>
    <name evidence="7" type="ORF">MJA45_00750</name>
</gene>
<dbReference type="EMBL" id="CP130318">
    <property type="protein sequence ID" value="WNQ11642.1"/>
    <property type="molecule type" value="Genomic_DNA"/>
</dbReference>
<keyword evidence="8" id="KW-1185">Reference proteome</keyword>
<accession>A0AA96LHQ2</accession>
<keyword evidence="4 6" id="KW-1133">Transmembrane helix</keyword>
<feature type="transmembrane region" description="Helical" evidence="6">
    <location>
        <begin position="212"/>
        <end position="230"/>
    </location>
</feature>
<dbReference type="Pfam" id="PF12679">
    <property type="entry name" value="ABC2_membrane_2"/>
    <property type="match status" value="1"/>
</dbReference>
<evidence type="ECO:0000256" key="5">
    <source>
        <dbReference type="ARBA" id="ARBA00023136"/>
    </source>
</evidence>
<keyword evidence="2" id="KW-1003">Cell membrane</keyword>
<evidence type="ECO:0000256" key="6">
    <source>
        <dbReference type="SAM" id="Phobius"/>
    </source>
</evidence>
<keyword evidence="5 6" id="KW-0472">Membrane</keyword>
<keyword evidence="3 6" id="KW-0812">Transmembrane</keyword>
<sequence>MRRTWAIARKELQMYFYSPTAYVAFAFYFLISGFFFSMDFLNSQTVDIRPLFGNFMVVYLFVIPLLTMRLVSDELRHGTDELLLTSPAGIGEIILGKYLAAVIVQFLLVAGALVYPLILSSFGPLDQPVMWLSFLSMFLLGAAMMAVGLFASTLSAHQMVAGIAGFAMLLVLWMIEWMGYSVYTSGKEWLGQFSIAGRTTNLQKGVLDLSDILFYISFIAVFIVLSIQTLERKRWR</sequence>
<evidence type="ECO:0000256" key="2">
    <source>
        <dbReference type="ARBA" id="ARBA00022475"/>
    </source>
</evidence>
<dbReference type="PANTHER" id="PTHR30294:SF29">
    <property type="entry name" value="MULTIDRUG ABC TRANSPORTER PERMEASE YBHS-RELATED"/>
    <property type="match status" value="1"/>
</dbReference>
<feature type="transmembrane region" description="Helical" evidence="6">
    <location>
        <begin position="159"/>
        <end position="180"/>
    </location>
</feature>
<protein>
    <submittedName>
        <fullName evidence="7">ABC transporter permease subunit</fullName>
    </submittedName>
</protein>
<dbReference type="PANTHER" id="PTHR30294">
    <property type="entry name" value="MEMBRANE COMPONENT OF ABC TRANSPORTER YHHJ-RELATED"/>
    <property type="match status" value="1"/>
</dbReference>
<evidence type="ECO:0000313" key="7">
    <source>
        <dbReference type="EMBL" id="WNQ11642.1"/>
    </source>
</evidence>
<dbReference type="InterPro" id="IPR051449">
    <property type="entry name" value="ABC-2_transporter_component"/>
</dbReference>
<dbReference type="GO" id="GO:0005886">
    <property type="term" value="C:plasma membrane"/>
    <property type="evidence" value="ECO:0007669"/>
    <property type="project" value="UniProtKB-SubCell"/>
</dbReference>
<dbReference type="AlphaFoldDB" id="A0AA96LHQ2"/>
<evidence type="ECO:0000256" key="4">
    <source>
        <dbReference type="ARBA" id="ARBA00022989"/>
    </source>
</evidence>
<dbReference type="GO" id="GO:0140359">
    <property type="term" value="F:ABC-type transporter activity"/>
    <property type="evidence" value="ECO:0007669"/>
    <property type="project" value="InterPro"/>
</dbReference>
<dbReference type="RefSeq" id="WP_315605419.1">
    <property type="nucleotide sequence ID" value="NZ_CP130318.1"/>
</dbReference>
<feature type="transmembrane region" description="Helical" evidence="6">
    <location>
        <begin position="130"/>
        <end position="152"/>
    </location>
</feature>
<evidence type="ECO:0000313" key="8">
    <source>
        <dbReference type="Proteomes" id="UP001305702"/>
    </source>
</evidence>
<evidence type="ECO:0000256" key="3">
    <source>
        <dbReference type="ARBA" id="ARBA00022692"/>
    </source>
</evidence>
<feature type="transmembrane region" description="Helical" evidence="6">
    <location>
        <begin position="12"/>
        <end position="31"/>
    </location>
</feature>
<feature type="transmembrane region" description="Helical" evidence="6">
    <location>
        <begin position="98"/>
        <end position="118"/>
    </location>
</feature>
<feature type="transmembrane region" description="Helical" evidence="6">
    <location>
        <begin position="51"/>
        <end position="71"/>
    </location>
</feature>
<reference evidence="7 8" key="1">
    <citation type="submission" date="2022-02" db="EMBL/GenBank/DDBJ databases">
        <title>Paenibacillus sp. MBLB1776 Whole Genome Shotgun Sequencing.</title>
        <authorList>
            <person name="Hwang C.Y."/>
            <person name="Cho E.-S."/>
            <person name="Seo M.-J."/>
        </authorList>
    </citation>
    <scope>NUCLEOTIDE SEQUENCE [LARGE SCALE GENOMIC DNA]</scope>
    <source>
        <strain evidence="7 8">MBLB1776</strain>
    </source>
</reference>
<comment type="subcellular location">
    <subcellularLocation>
        <location evidence="1">Cell membrane</location>
        <topology evidence="1">Multi-pass membrane protein</topology>
    </subcellularLocation>
</comment>
<organism evidence="7 8">
    <name type="scientific">Paenibacillus aurantius</name>
    <dbReference type="NCBI Taxonomy" id="2918900"/>
    <lineage>
        <taxon>Bacteria</taxon>
        <taxon>Bacillati</taxon>
        <taxon>Bacillota</taxon>
        <taxon>Bacilli</taxon>
        <taxon>Bacillales</taxon>
        <taxon>Paenibacillaceae</taxon>
        <taxon>Paenibacillus</taxon>
    </lineage>
</organism>
<name>A0AA96LHQ2_9BACL</name>
<dbReference type="KEGG" id="paun:MJA45_00750"/>